<evidence type="ECO:0000313" key="11">
    <source>
        <dbReference type="EMBL" id="KAB1438991.1"/>
    </source>
</evidence>
<proteinExistence type="inferred from homology"/>
<comment type="subcellular location">
    <subcellularLocation>
        <location evidence="1">Cell membrane</location>
        <topology evidence="1">Single-pass membrane protein</topology>
    </subcellularLocation>
</comment>
<dbReference type="EMBL" id="WAIE01000009">
    <property type="protein sequence ID" value="KAB1438991.1"/>
    <property type="molecule type" value="Genomic_DNA"/>
</dbReference>
<evidence type="ECO:0000256" key="2">
    <source>
        <dbReference type="ARBA" id="ARBA00008914"/>
    </source>
</evidence>
<keyword evidence="5 9" id="KW-1133">Transmembrane helix</keyword>
<feature type="domain" description="OmpA-like" evidence="10">
    <location>
        <begin position="106"/>
        <end position="236"/>
    </location>
</feature>
<dbReference type="Proteomes" id="UP000438699">
    <property type="component" value="Unassembled WGS sequence"/>
</dbReference>
<evidence type="ECO:0000256" key="7">
    <source>
        <dbReference type="PROSITE-ProRule" id="PRU00473"/>
    </source>
</evidence>
<dbReference type="InterPro" id="IPR050330">
    <property type="entry name" value="Bact_OuterMem_StrucFunc"/>
</dbReference>
<comment type="caution">
    <text evidence="11">The sequence shown here is derived from an EMBL/GenBank/DDBJ whole genome shotgun (WGS) entry which is preliminary data.</text>
</comment>
<keyword evidence="6 7" id="KW-0472">Membrane</keyword>
<dbReference type="AlphaFoldDB" id="A0A6N6MX25"/>
<dbReference type="Gene3D" id="3.30.1330.60">
    <property type="entry name" value="OmpA-like domain"/>
    <property type="match status" value="1"/>
</dbReference>
<feature type="transmembrane region" description="Helical" evidence="9">
    <location>
        <begin position="13"/>
        <end position="35"/>
    </location>
</feature>
<dbReference type="InterPro" id="IPR025713">
    <property type="entry name" value="MotB-like_N_dom"/>
</dbReference>
<dbReference type="OrthoDB" id="5469916at2"/>
<protein>
    <submittedName>
        <fullName evidence="11">OmpA family protein</fullName>
    </submittedName>
</protein>
<dbReference type="GO" id="GO:0005886">
    <property type="term" value="C:plasma membrane"/>
    <property type="evidence" value="ECO:0007669"/>
    <property type="project" value="UniProtKB-SubCell"/>
</dbReference>
<keyword evidence="4 9" id="KW-0812">Transmembrane</keyword>
<dbReference type="InterPro" id="IPR036737">
    <property type="entry name" value="OmpA-like_sf"/>
</dbReference>
<dbReference type="Pfam" id="PF00691">
    <property type="entry name" value="OmpA"/>
    <property type="match status" value="1"/>
</dbReference>
<feature type="compositionally biased region" description="Basic and acidic residues" evidence="8">
    <location>
        <begin position="241"/>
        <end position="250"/>
    </location>
</feature>
<organism evidence="11 12">
    <name type="scientific">Pseudodesulfovibrio senegalensis</name>
    <dbReference type="NCBI Taxonomy" id="1721087"/>
    <lineage>
        <taxon>Bacteria</taxon>
        <taxon>Pseudomonadati</taxon>
        <taxon>Thermodesulfobacteriota</taxon>
        <taxon>Desulfovibrionia</taxon>
        <taxon>Desulfovibrionales</taxon>
        <taxon>Desulfovibrionaceae</taxon>
    </lineage>
</organism>
<accession>A0A6N6MX25</accession>
<evidence type="ECO:0000259" key="10">
    <source>
        <dbReference type="PROSITE" id="PS51123"/>
    </source>
</evidence>
<gene>
    <name evidence="11" type="ORF">F8A88_14820</name>
</gene>
<evidence type="ECO:0000256" key="9">
    <source>
        <dbReference type="SAM" id="Phobius"/>
    </source>
</evidence>
<feature type="region of interest" description="Disordered" evidence="8">
    <location>
        <begin position="241"/>
        <end position="261"/>
    </location>
</feature>
<evidence type="ECO:0000256" key="8">
    <source>
        <dbReference type="SAM" id="MobiDB-lite"/>
    </source>
</evidence>
<evidence type="ECO:0000256" key="4">
    <source>
        <dbReference type="ARBA" id="ARBA00022692"/>
    </source>
</evidence>
<dbReference type="CDD" id="cd07185">
    <property type="entry name" value="OmpA_C-like"/>
    <property type="match status" value="1"/>
</dbReference>
<evidence type="ECO:0000256" key="5">
    <source>
        <dbReference type="ARBA" id="ARBA00022989"/>
    </source>
</evidence>
<sequence length="273" mass="31075">MARKKKKAQCEEMAPWLITFTDVMTLMLTFFVLLVSMAKVDERRKLVVLGSIIGTFGFHDQSYRVYTRTDTRRTVEPGPIDQGDLMPLKPLMWDYAEQDLDFRSSRFVQVLSVNADVLFGPGGAVITPEGERFLQTVLPTLSGVEYPLLLAGHTSELRDELGRNYNPGDADMVPDLSWKISLNRALAVYRWLIDNGMDPNLLKVEGFGKFKPHWSQNTAATRAKNRRVDFVLDKRSSIERDRIEDTRETAPQKPGTVDVDGFIFDVRDDTPEQ</sequence>
<keyword evidence="12" id="KW-1185">Reference proteome</keyword>
<reference evidence="11 12" key="1">
    <citation type="journal article" date="2017" name="Int. J. Syst. Evol. Microbiol.">
        <title>Desulfovibrio senegalensis sp. nov., a mesophilic sulfate reducer isolated from marine sediment.</title>
        <authorList>
            <person name="Thioye A."/>
            <person name="Gam Z.B.A."/>
            <person name="Mbengue M."/>
            <person name="Cayol J.L."/>
            <person name="Joseph-Bartoli M."/>
            <person name="Toure-Kane C."/>
            <person name="Labat M."/>
        </authorList>
    </citation>
    <scope>NUCLEOTIDE SEQUENCE [LARGE SCALE GENOMIC DNA]</scope>
    <source>
        <strain evidence="11 12">DSM 101509</strain>
    </source>
</reference>
<keyword evidence="3" id="KW-1003">Cell membrane</keyword>
<evidence type="ECO:0000256" key="3">
    <source>
        <dbReference type="ARBA" id="ARBA00022475"/>
    </source>
</evidence>
<name>A0A6N6MX25_9BACT</name>
<dbReference type="RefSeq" id="WP_151151961.1">
    <property type="nucleotide sequence ID" value="NZ_WAIE01000009.1"/>
</dbReference>
<dbReference type="SUPFAM" id="SSF103088">
    <property type="entry name" value="OmpA-like"/>
    <property type="match status" value="1"/>
</dbReference>
<dbReference type="InterPro" id="IPR006665">
    <property type="entry name" value="OmpA-like"/>
</dbReference>
<evidence type="ECO:0000256" key="6">
    <source>
        <dbReference type="ARBA" id="ARBA00023136"/>
    </source>
</evidence>
<evidence type="ECO:0000256" key="1">
    <source>
        <dbReference type="ARBA" id="ARBA00004162"/>
    </source>
</evidence>
<dbReference type="PANTHER" id="PTHR30329:SF21">
    <property type="entry name" value="LIPOPROTEIN YIAD-RELATED"/>
    <property type="match status" value="1"/>
</dbReference>
<evidence type="ECO:0000313" key="12">
    <source>
        <dbReference type="Proteomes" id="UP000438699"/>
    </source>
</evidence>
<comment type="similarity">
    <text evidence="2">Belongs to the MotB family.</text>
</comment>
<dbReference type="PROSITE" id="PS51123">
    <property type="entry name" value="OMPA_2"/>
    <property type="match status" value="1"/>
</dbReference>
<dbReference type="Pfam" id="PF13677">
    <property type="entry name" value="MotB_plug"/>
    <property type="match status" value="1"/>
</dbReference>
<dbReference type="PANTHER" id="PTHR30329">
    <property type="entry name" value="STATOR ELEMENT OF FLAGELLAR MOTOR COMPLEX"/>
    <property type="match status" value="1"/>
</dbReference>